<dbReference type="NCBIfam" id="TIGR01249">
    <property type="entry name" value="pro_imino_pep_1"/>
    <property type="match status" value="1"/>
</dbReference>
<reference evidence="12" key="1">
    <citation type="submission" date="2013-11" db="EMBL/GenBank/DDBJ databases">
        <title>Genome sequence of the fusiform rust pathogen reveals effectors for host alternation and coevolution with pine.</title>
        <authorList>
            <consortium name="DOE Joint Genome Institute"/>
            <person name="Smith K."/>
            <person name="Pendleton A."/>
            <person name="Kubisiak T."/>
            <person name="Anderson C."/>
            <person name="Salamov A."/>
            <person name="Aerts A."/>
            <person name="Riley R."/>
            <person name="Clum A."/>
            <person name="Lindquist E."/>
            <person name="Ence D."/>
            <person name="Campbell M."/>
            <person name="Kronenberg Z."/>
            <person name="Feau N."/>
            <person name="Dhillon B."/>
            <person name="Hamelin R."/>
            <person name="Burleigh J."/>
            <person name="Smith J."/>
            <person name="Yandell M."/>
            <person name="Nelson C."/>
            <person name="Grigoriev I."/>
            <person name="Davis J."/>
        </authorList>
    </citation>
    <scope>NUCLEOTIDE SEQUENCE</scope>
    <source>
        <strain evidence="12">G11</strain>
    </source>
</reference>
<keyword evidence="13" id="KW-1185">Reference proteome</keyword>
<dbReference type="EMBL" id="MU167232">
    <property type="protein sequence ID" value="KAG0148904.1"/>
    <property type="molecule type" value="Genomic_DNA"/>
</dbReference>
<dbReference type="Pfam" id="PF00561">
    <property type="entry name" value="Abhydrolase_1"/>
    <property type="match status" value="1"/>
</dbReference>
<dbReference type="PRINTS" id="PR00111">
    <property type="entry name" value="ABHYDROLASE"/>
</dbReference>
<evidence type="ECO:0000256" key="10">
    <source>
        <dbReference type="RuleBase" id="RU003421"/>
    </source>
</evidence>
<evidence type="ECO:0000256" key="8">
    <source>
        <dbReference type="PIRNR" id="PIRNR006431"/>
    </source>
</evidence>
<sequence length="319" mass="36295">MTSTTLFDVVAPYADEMLAVSDLHTLHVEQSGNPTGKPVIFIHGGPGGGCSEYDRRYFDPTIYRIVLFDQRGAGKSTPPACLEDNTTWHLVSDIEKIREHLQIDKWVVFGGSWGSTLSLAYAQAHPQRVKALILRGIFLLRQVELKFFYQGPGTNFLFPDSWEKYISIIPEDERNDLMAAYYKRLTSTDPKVRSEAAKQWSLWECSTSRLMVDHEYLLKAEEDDFADKFARIECHYFVNAGWMRDGQLLEKGEIDKIRHIPAVIVQGRYDVVCPATSAWALHRAWPEADFKLIPDAGHSAKEEGTLCELVRAANKFQHL</sequence>
<evidence type="ECO:0000313" key="13">
    <source>
        <dbReference type="Proteomes" id="UP000886653"/>
    </source>
</evidence>
<evidence type="ECO:0000256" key="5">
    <source>
        <dbReference type="ARBA" id="ARBA00022490"/>
    </source>
</evidence>
<proteinExistence type="inferred from homology"/>
<evidence type="ECO:0000256" key="4">
    <source>
        <dbReference type="ARBA" id="ARBA00022438"/>
    </source>
</evidence>
<protein>
    <recommendedName>
        <fullName evidence="8 10">Proline iminopeptidase</fullName>
        <shortName evidence="8">PIP</shortName>
        <ecNumber evidence="8 10">3.4.11.5</ecNumber>
    </recommendedName>
    <alternativeName>
        <fullName evidence="8">Prolyl aminopeptidase</fullName>
    </alternativeName>
</protein>
<name>A0A9P6NN06_9BASI</name>
<dbReference type="InterPro" id="IPR029058">
    <property type="entry name" value="AB_hydrolase_fold"/>
</dbReference>
<dbReference type="OrthoDB" id="10249433at2759"/>
<organism evidence="12 13">
    <name type="scientific">Cronartium quercuum f. sp. fusiforme G11</name>
    <dbReference type="NCBI Taxonomy" id="708437"/>
    <lineage>
        <taxon>Eukaryota</taxon>
        <taxon>Fungi</taxon>
        <taxon>Dikarya</taxon>
        <taxon>Basidiomycota</taxon>
        <taxon>Pucciniomycotina</taxon>
        <taxon>Pucciniomycetes</taxon>
        <taxon>Pucciniales</taxon>
        <taxon>Coleosporiaceae</taxon>
        <taxon>Cronartium</taxon>
    </lineage>
</organism>
<accession>A0A9P6NN06</accession>
<dbReference type="EC" id="3.4.11.5" evidence="8 10"/>
<comment type="similarity">
    <text evidence="3 8 10">Belongs to the peptidase S33 family.</text>
</comment>
<dbReference type="GO" id="GO:0004177">
    <property type="term" value="F:aminopeptidase activity"/>
    <property type="evidence" value="ECO:0007669"/>
    <property type="project" value="UniProtKB-UniRule"/>
</dbReference>
<dbReference type="GO" id="GO:0005737">
    <property type="term" value="C:cytoplasm"/>
    <property type="evidence" value="ECO:0007669"/>
    <property type="project" value="UniProtKB-SubCell"/>
</dbReference>
<feature type="active site" description="Nucleophile" evidence="9">
    <location>
        <position position="112"/>
    </location>
</feature>
<evidence type="ECO:0000313" key="12">
    <source>
        <dbReference type="EMBL" id="KAG0148904.1"/>
    </source>
</evidence>
<dbReference type="SUPFAM" id="SSF53474">
    <property type="entry name" value="alpha/beta-Hydrolases"/>
    <property type="match status" value="1"/>
</dbReference>
<evidence type="ECO:0000259" key="11">
    <source>
        <dbReference type="Pfam" id="PF00561"/>
    </source>
</evidence>
<dbReference type="PANTHER" id="PTHR43722">
    <property type="entry name" value="PROLINE IMINOPEPTIDASE"/>
    <property type="match status" value="1"/>
</dbReference>
<dbReference type="Proteomes" id="UP000886653">
    <property type="component" value="Unassembled WGS sequence"/>
</dbReference>
<evidence type="ECO:0000256" key="6">
    <source>
        <dbReference type="ARBA" id="ARBA00022670"/>
    </source>
</evidence>
<dbReference type="Gene3D" id="3.40.50.1820">
    <property type="entry name" value="alpha/beta hydrolase"/>
    <property type="match status" value="1"/>
</dbReference>
<dbReference type="InterPro" id="IPR005944">
    <property type="entry name" value="Pro_iminopeptidase"/>
</dbReference>
<feature type="active site" description="Proton donor" evidence="9">
    <location>
        <position position="298"/>
    </location>
</feature>
<keyword evidence="7 8" id="KW-0378">Hydrolase</keyword>
<gene>
    <name evidence="12" type="ORF">CROQUDRAFT_669596</name>
</gene>
<evidence type="ECO:0000256" key="2">
    <source>
        <dbReference type="ARBA" id="ARBA00004496"/>
    </source>
</evidence>
<feature type="active site" evidence="9">
    <location>
        <position position="270"/>
    </location>
</feature>
<comment type="caution">
    <text evidence="12">The sequence shown here is derived from an EMBL/GenBank/DDBJ whole genome shotgun (WGS) entry which is preliminary data.</text>
</comment>
<evidence type="ECO:0000256" key="7">
    <source>
        <dbReference type="ARBA" id="ARBA00022801"/>
    </source>
</evidence>
<dbReference type="InterPro" id="IPR002410">
    <property type="entry name" value="Peptidase_S33"/>
</dbReference>
<dbReference type="AlphaFoldDB" id="A0A9P6NN06"/>
<keyword evidence="6 8" id="KW-0645">Protease</keyword>
<evidence type="ECO:0000256" key="1">
    <source>
        <dbReference type="ARBA" id="ARBA00001585"/>
    </source>
</evidence>
<dbReference type="PRINTS" id="PR00793">
    <property type="entry name" value="PROAMNOPTASE"/>
</dbReference>
<comment type="catalytic activity">
    <reaction evidence="1 8 10">
        <text>Release of N-terminal proline from a peptide.</text>
        <dbReference type="EC" id="3.4.11.5"/>
    </reaction>
</comment>
<dbReference type="PANTHER" id="PTHR43722:SF1">
    <property type="entry name" value="PROLINE IMINOPEPTIDASE"/>
    <property type="match status" value="1"/>
</dbReference>
<keyword evidence="4 8" id="KW-0031">Aminopeptidase</keyword>
<dbReference type="InterPro" id="IPR000073">
    <property type="entry name" value="AB_hydrolase_1"/>
</dbReference>
<comment type="subcellular location">
    <subcellularLocation>
        <location evidence="2 8">Cytoplasm</location>
    </subcellularLocation>
</comment>
<feature type="domain" description="AB hydrolase-1" evidence="11">
    <location>
        <begin position="37"/>
        <end position="304"/>
    </location>
</feature>
<dbReference type="GO" id="GO:0006508">
    <property type="term" value="P:proteolysis"/>
    <property type="evidence" value="ECO:0007669"/>
    <property type="project" value="UniProtKB-KW"/>
</dbReference>
<evidence type="ECO:0000256" key="3">
    <source>
        <dbReference type="ARBA" id="ARBA00010088"/>
    </source>
</evidence>
<evidence type="ECO:0000256" key="9">
    <source>
        <dbReference type="PIRSR" id="PIRSR006431-1"/>
    </source>
</evidence>
<keyword evidence="5 8" id="KW-0963">Cytoplasm</keyword>
<dbReference type="PIRSF" id="PIRSF006431">
    <property type="entry name" value="Pept_S33"/>
    <property type="match status" value="1"/>
</dbReference>